<comment type="caution">
    <text evidence="1">The sequence shown here is derived from an EMBL/GenBank/DDBJ whole genome shotgun (WGS) entry which is preliminary data.</text>
</comment>
<name>A0ABU7KC96_9ACTN</name>
<proteinExistence type="predicted"/>
<dbReference type="Proteomes" id="UP001356095">
    <property type="component" value="Unassembled WGS sequence"/>
</dbReference>
<organism evidence="1 2">
    <name type="scientific">Nocardiopsis codii</name>
    <dbReference type="NCBI Taxonomy" id="3065942"/>
    <lineage>
        <taxon>Bacteria</taxon>
        <taxon>Bacillati</taxon>
        <taxon>Actinomycetota</taxon>
        <taxon>Actinomycetes</taxon>
        <taxon>Streptosporangiales</taxon>
        <taxon>Nocardiopsidaceae</taxon>
        <taxon>Nocardiopsis</taxon>
    </lineage>
</organism>
<dbReference type="Pfam" id="PF19674">
    <property type="entry name" value="DUF6177"/>
    <property type="match status" value="1"/>
</dbReference>
<evidence type="ECO:0000313" key="2">
    <source>
        <dbReference type="Proteomes" id="UP001356095"/>
    </source>
</evidence>
<reference evidence="1 2" key="1">
    <citation type="submission" date="2023-08" db="EMBL/GenBank/DDBJ databases">
        <authorList>
            <person name="Girao M."/>
            <person name="Carvalho M.F."/>
        </authorList>
    </citation>
    <scope>NUCLEOTIDE SEQUENCE [LARGE SCALE GENOMIC DNA]</scope>
    <source>
        <strain evidence="1 2">CT-R113</strain>
    </source>
</reference>
<accession>A0ABU7KC96</accession>
<gene>
    <name evidence="1" type="ORF">Q8791_18490</name>
</gene>
<dbReference type="RefSeq" id="WP_330092983.1">
    <property type="nucleotide sequence ID" value="NZ_JAUZMY010000018.1"/>
</dbReference>
<dbReference type="InterPro" id="IPR046175">
    <property type="entry name" value="DUF6177"/>
</dbReference>
<dbReference type="EMBL" id="JAUZMY010000018">
    <property type="protein sequence ID" value="MEE2039207.1"/>
    <property type="molecule type" value="Genomic_DNA"/>
</dbReference>
<evidence type="ECO:0000313" key="1">
    <source>
        <dbReference type="EMBL" id="MEE2039207.1"/>
    </source>
</evidence>
<sequence>MSHDAVALLAGPPDRRALTKALVAAGPDLRVRFSADGAVVELLDSEGRLFAAMQAAQRLALSAEAERLLADGIGDDLPAQPYWVEARGAELAGADTAGAVGRFVRNLVERLGGAVWEPEPRLARGDAFLDGTTDHPAVTTRTDRAVVVVQDRPLVPLSPWIVDAVAVHGREGRRLQVVTPSTSRITHALRSVLVDPTARWVVQAPDGAYFDGFSGVPLVWDEQEAFVVDRSARVEDGPHEAYRAPVGVPGSHLLVELRVEHPAGRALVLGSAAELLAERLGGSPPSLWGTSEPLPQAWDRAVVTRLCRERAPGQTMFAFTGPPESVRGEGVLPFSGIQRVVRSASGVRESVSLAVGRPAGEEPDLDVLSSLVAELAGRDVLRTMTVQRAAGRPDLTYEPRWSGFPLPVGLAVGAEGVSEIGADRALSAPVRGVPFGPPLTPSVWYRVGDGTEPGAWERFRGLMGHLHPDGDPAGPPSGGT</sequence>
<protein>
    <submittedName>
        <fullName evidence="1">DUF6177 family protein</fullName>
    </submittedName>
</protein>
<keyword evidence="2" id="KW-1185">Reference proteome</keyword>